<name>A0ABZ2CF49_9BACI</name>
<dbReference type="Pfam" id="PF07238">
    <property type="entry name" value="PilZ"/>
    <property type="match status" value="1"/>
</dbReference>
<evidence type="ECO:0000313" key="2">
    <source>
        <dbReference type="EMBL" id="WVX80570.1"/>
    </source>
</evidence>
<evidence type="ECO:0000313" key="3">
    <source>
        <dbReference type="Proteomes" id="UP001357223"/>
    </source>
</evidence>
<dbReference type="Gene3D" id="2.40.10.220">
    <property type="entry name" value="predicted glycosyltransferase like domains"/>
    <property type="match status" value="1"/>
</dbReference>
<gene>
    <name evidence="2" type="ORF">R4Z09_25555</name>
</gene>
<dbReference type="Proteomes" id="UP001357223">
    <property type="component" value="Chromosome"/>
</dbReference>
<accession>A0ABZ2CF49</accession>
<sequence>MRYKRNEPFRYQFEKPIYCILQTNQEKIDGSILDLSPNGMKVTSTKDLPLFRTIHITFGLNGNQFKITGNVRWKKSCLASCVGGIQLQNDQSAAKAITRELKEYVKKFPKSASM</sequence>
<dbReference type="RefSeq" id="WP_338449501.1">
    <property type="nucleotide sequence ID" value="NZ_CP137640.1"/>
</dbReference>
<protein>
    <submittedName>
        <fullName evidence="2">PilZ domain-containing protein</fullName>
    </submittedName>
</protein>
<keyword evidence="3" id="KW-1185">Reference proteome</keyword>
<dbReference type="EMBL" id="CP137640">
    <property type="protein sequence ID" value="WVX80570.1"/>
    <property type="molecule type" value="Genomic_DNA"/>
</dbReference>
<organism evidence="2 3">
    <name type="scientific">Niallia oryzisoli</name>
    <dbReference type="NCBI Taxonomy" id="1737571"/>
    <lineage>
        <taxon>Bacteria</taxon>
        <taxon>Bacillati</taxon>
        <taxon>Bacillota</taxon>
        <taxon>Bacilli</taxon>
        <taxon>Bacillales</taxon>
        <taxon>Bacillaceae</taxon>
        <taxon>Niallia</taxon>
    </lineage>
</organism>
<dbReference type="SUPFAM" id="SSF141371">
    <property type="entry name" value="PilZ domain-like"/>
    <property type="match status" value="1"/>
</dbReference>
<dbReference type="InterPro" id="IPR009875">
    <property type="entry name" value="PilZ_domain"/>
</dbReference>
<evidence type="ECO:0000259" key="1">
    <source>
        <dbReference type="Pfam" id="PF07238"/>
    </source>
</evidence>
<proteinExistence type="predicted"/>
<reference evidence="2 3" key="1">
    <citation type="submission" date="2023-10" db="EMBL/GenBank/DDBJ databases">
        <title>Niallia locisalis sp.nov. isolated from a salt pond sample.</title>
        <authorList>
            <person name="Li X.-J."/>
            <person name="Dong L."/>
        </authorList>
    </citation>
    <scope>NUCLEOTIDE SEQUENCE [LARGE SCALE GENOMIC DNA]</scope>
    <source>
        <strain evidence="2 3">DSM 29761</strain>
    </source>
</reference>
<feature type="domain" description="PilZ" evidence="1">
    <location>
        <begin position="9"/>
        <end position="94"/>
    </location>
</feature>